<name>A0A0Q3MQ29_BRADI</name>
<gene>
    <name evidence="4" type="ORF">BRADI_2g25966v3</name>
</gene>
<protein>
    <recommendedName>
        <fullName evidence="3">E3 ubiquitin-protein ligase TRIP12-like TPR repeats domain-containing protein</fullName>
    </recommendedName>
</protein>
<keyword evidence="2" id="KW-0732">Signal</keyword>
<dbReference type="EnsemblPlants" id="KQK06358">
    <property type="protein sequence ID" value="KQK06358"/>
    <property type="gene ID" value="BRADI_2g25966v3"/>
</dbReference>
<feature type="region of interest" description="Disordered" evidence="1">
    <location>
        <begin position="101"/>
        <end position="135"/>
    </location>
</feature>
<dbReference type="Pfam" id="PF25579">
    <property type="entry name" value="TPR_TRIP12_N"/>
    <property type="match status" value="1"/>
</dbReference>
<dbReference type="STRING" id="15368.A0A0Q3MQ29"/>
<feature type="signal peptide" evidence="2">
    <location>
        <begin position="1"/>
        <end position="15"/>
    </location>
</feature>
<reference evidence="5" key="3">
    <citation type="submission" date="2018-08" db="UniProtKB">
        <authorList>
            <consortium name="EnsemblPlants"/>
        </authorList>
    </citation>
    <scope>IDENTIFICATION</scope>
    <source>
        <strain evidence="5">cv. Bd21</strain>
    </source>
</reference>
<dbReference type="OrthoDB" id="1739256at2759"/>
<accession>A0A0Q3MQ29</accession>
<evidence type="ECO:0000256" key="1">
    <source>
        <dbReference type="SAM" id="MobiDB-lite"/>
    </source>
</evidence>
<organism evidence="4">
    <name type="scientific">Brachypodium distachyon</name>
    <name type="common">Purple false brome</name>
    <name type="synonym">Trachynia distachya</name>
    <dbReference type="NCBI Taxonomy" id="15368"/>
    <lineage>
        <taxon>Eukaryota</taxon>
        <taxon>Viridiplantae</taxon>
        <taxon>Streptophyta</taxon>
        <taxon>Embryophyta</taxon>
        <taxon>Tracheophyta</taxon>
        <taxon>Spermatophyta</taxon>
        <taxon>Magnoliopsida</taxon>
        <taxon>Liliopsida</taxon>
        <taxon>Poales</taxon>
        <taxon>Poaceae</taxon>
        <taxon>BOP clade</taxon>
        <taxon>Pooideae</taxon>
        <taxon>Stipodae</taxon>
        <taxon>Brachypodieae</taxon>
        <taxon>Brachypodium</taxon>
    </lineage>
</organism>
<feature type="domain" description="E3 ubiquitin-protein ligase TRIP12-like TPR repeats" evidence="3">
    <location>
        <begin position="236"/>
        <end position="287"/>
    </location>
</feature>
<feature type="region of interest" description="Disordered" evidence="1">
    <location>
        <begin position="314"/>
        <end position="342"/>
    </location>
</feature>
<feature type="chain" id="PRO_5033238313" description="E3 ubiquitin-protein ligase TRIP12-like TPR repeats domain-containing protein" evidence="2">
    <location>
        <begin position="16"/>
        <end position="527"/>
    </location>
</feature>
<feature type="compositionally biased region" description="Basic and acidic residues" evidence="1">
    <location>
        <begin position="101"/>
        <end position="113"/>
    </location>
</feature>
<evidence type="ECO:0000313" key="4">
    <source>
        <dbReference type="EMBL" id="KQK06358.2"/>
    </source>
</evidence>
<evidence type="ECO:0000259" key="3">
    <source>
        <dbReference type="Pfam" id="PF25579"/>
    </source>
</evidence>
<reference evidence="4 5" key="1">
    <citation type="journal article" date="2010" name="Nature">
        <title>Genome sequencing and analysis of the model grass Brachypodium distachyon.</title>
        <authorList>
            <consortium name="International Brachypodium Initiative"/>
        </authorList>
    </citation>
    <scope>NUCLEOTIDE SEQUENCE [LARGE SCALE GENOMIC DNA]</scope>
    <source>
        <strain evidence="4 5">Bd21</strain>
    </source>
</reference>
<proteinExistence type="predicted"/>
<reference evidence="4" key="2">
    <citation type="submission" date="2017-06" db="EMBL/GenBank/DDBJ databases">
        <title>WGS assembly of Brachypodium distachyon.</title>
        <authorList>
            <consortium name="The International Brachypodium Initiative"/>
            <person name="Lucas S."/>
            <person name="Harmon-Smith M."/>
            <person name="Lail K."/>
            <person name="Tice H."/>
            <person name="Grimwood J."/>
            <person name="Bruce D."/>
            <person name="Barry K."/>
            <person name="Shu S."/>
            <person name="Lindquist E."/>
            <person name="Wang M."/>
            <person name="Pitluck S."/>
            <person name="Vogel J.P."/>
            <person name="Garvin D.F."/>
            <person name="Mockler T.C."/>
            <person name="Schmutz J."/>
            <person name="Rokhsar D."/>
            <person name="Bevan M.W."/>
        </authorList>
    </citation>
    <scope>NUCLEOTIDE SEQUENCE</scope>
    <source>
        <strain evidence="4">Bd21</strain>
    </source>
</reference>
<feature type="compositionally biased region" description="Polar residues" evidence="1">
    <location>
        <begin position="314"/>
        <end position="339"/>
    </location>
</feature>
<dbReference type="EMBL" id="CM000881">
    <property type="protein sequence ID" value="KQK06358.2"/>
    <property type="molecule type" value="Genomic_DNA"/>
</dbReference>
<feature type="compositionally biased region" description="Low complexity" evidence="1">
    <location>
        <begin position="488"/>
        <end position="500"/>
    </location>
</feature>
<evidence type="ECO:0000313" key="5">
    <source>
        <dbReference type="EnsemblPlants" id="KQK06358"/>
    </source>
</evidence>
<dbReference type="AlphaFoldDB" id="A0A0Q3MQ29"/>
<evidence type="ECO:0000256" key="2">
    <source>
        <dbReference type="SAM" id="SignalP"/>
    </source>
</evidence>
<dbReference type="Proteomes" id="UP000008810">
    <property type="component" value="Chromosome 2"/>
</dbReference>
<dbReference type="InParanoid" id="A0A0Q3MQ29"/>
<keyword evidence="6" id="KW-1185">Reference proteome</keyword>
<sequence>MALLFFRSIVSFSQARVSLPPPSLAADAADAALSFPTRSAAALLPSSSLCPSPTSLPVLPSDLGSARGNERWSGQGEWWARTSGRSVLGGVHLHRFTEDHRDAGGQAAEKEQRAPVAGVRTRSRERQEGAPAAPIAAGQDWSAVGEFLGFAVARQSAHRRSTSDSAVFLEPCLWSTMSLATTQLRSSTRVTAMAQGRGTATQGLTIGLLVLCLLLGAATYKTEAVVRLACGGDSRVASPDDMLLSLRAIMHLCDAMPRAADAIVRHGLLPVLCSRLLAIEYLDVAEQRGGAPADQDPGGQRRTRPRRWRCTAASSMSGHEIGQQTTGVHPLSVSSTETSLPCGEPRRLAVTSAHHVVGATNTTRPGHDIVLAAPFFLTQPRHQHRHTMATRLLITCSLPARMEHGAENTGSFRSQVQLAYMVMHGAAGTGQRPHAAVTSARPCTPSSWSTCPFIIMLGAAAHGVPLRDVHRDTAIHGVMLDAVASHRAPTTASTQPSTPTHLRQHSFPTLSKHRRGEALLHRLVLLR</sequence>
<evidence type="ECO:0000313" key="6">
    <source>
        <dbReference type="Proteomes" id="UP000008810"/>
    </source>
</evidence>
<dbReference type="Gramene" id="KQK06358">
    <property type="protein sequence ID" value="KQK06358"/>
    <property type="gene ID" value="BRADI_2g25966v3"/>
</dbReference>
<feature type="region of interest" description="Disordered" evidence="1">
    <location>
        <begin position="486"/>
        <end position="510"/>
    </location>
</feature>
<dbReference type="InterPro" id="IPR057948">
    <property type="entry name" value="TPR_TRIP12_N"/>
</dbReference>